<evidence type="ECO:0000256" key="3">
    <source>
        <dbReference type="ARBA" id="ARBA00022576"/>
    </source>
</evidence>
<dbReference type="InterPro" id="IPR049704">
    <property type="entry name" value="Aminotrans_3_PPA_site"/>
</dbReference>
<dbReference type="GO" id="GO:0034386">
    <property type="term" value="F:4-aminobutyrate:2-oxoglutarate transaminase activity"/>
    <property type="evidence" value="ECO:0007669"/>
    <property type="project" value="InterPro"/>
</dbReference>
<dbReference type="EMBL" id="OBMT01000013">
    <property type="protein sequence ID" value="SOC15509.1"/>
    <property type="molecule type" value="Genomic_DNA"/>
</dbReference>
<dbReference type="InterPro" id="IPR004632">
    <property type="entry name" value="4NH2But_aminotransferase_bac"/>
</dbReference>
<dbReference type="Gene3D" id="3.90.1150.10">
    <property type="entry name" value="Aspartate Aminotransferase, domain 1"/>
    <property type="match status" value="1"/>
</dbReference>
<dbReference type="Pfam" id="PF00202">
    <property type="entry name" value="Aminotran_3"/>
    <property type="match status" value="1"/>
</dbReference>
<name>A0A285T3G7_9RHOB</name>
<keyword evidence="4 7" id="KW-0808">Transferase</keyword>
<evidence type="ECO:0000256" key="2">
    <source>
        <dbReference type="ARBA" id="ARBA00008954"/>
    </source>
</evidence>
<keyword evidence="8" id="KW-1185">Reference proteome</keyword>
<dbReference type="InterPro" id="IPR015424">
    <property type="entry name" value="PyrdxlP-dep_Trfase"/>
</dbReference>
<dbReference type="CDD" id="cd00610">
    <property type="entry name" value="OAT_like"/>
    <property type="match status" value="1"/>
</dbReference>
<evidence type="ECO:0000313" key="7">
    <source>
        <dbReference type="EMBL" id="SOC15509.1"/>
    </source>
</evidence>
<reference evidence="8" key="1">
    <citation type="submission" date="2017-08" db="EMBL/GenBank/DDBJ databases">
        <authorList>
            <person name="Varghese N."/>
            <person name="Submissions S."/>
        </authorList>
    </citation>
    <scope>NUCLEOTIDE SEQUENCE [LARGE SCALE GENOMIC DNA]</scope>
    <source>
        <strain evidence="8">JA276</strain>
    </source>
</reference>
<dbReference type="PIRSF" id="PIRSF000521">
    <property type="entry name" value="Transaminase_4ab_Lys_Orn"/>
    <property type="match status" value="1"/>
</dbReference>
<evidence type="ECO:0000313" key="8">
    <source>
        <dbReference type="Proteomes" id="UP000219111"/>
    </source>
</evidence>
<organism evidence="7 8">
    <name type="scientific">Rhodobacter maris</name>
    <dbReference type="NCBI Taxonomy" id="446682"/>
    <lineage>
        <taxon>Bacteria</taxon>
        <taxon>Pseudomonadati</taxon>
        <taxon>Pseudomonadota</taxon>
        <taxon>Alphaproteobacteria</taxon>
        <taxon>Rhodobacterales</taxon>
        <taxon>Rhodobacter group</taxon>
        <taxon>Rhodobacter</taxon>
    </lineage>
</organism>
<dbReference type="AlphaFoldDB" id="A0A285T3G7"/>
<dbReference type="PANTHER" id="PTHR11986">
    <property type="entry name" value="AMINOTRANSFERASE CLASS III"/>
    <property type="match status" value="1"/>
</dbReference>
<dbReference type="GO" id="GO:0042802">
    <property type="term" value="F:identical protein binding"/>
    <property type="evidence" value="ECO:0007669"/>
    <property type="project" value="TreeGrafter"/>
</dbReference>
<gene>
    <name evidence="7" type="ORF">SAMN05877831_11386</name>
</gene>
<dbReference type="NCBIfam" id="TIGR00700">
    <property type="entry name" value="GABAtrnsam"/>
    <property type="match status" value="1"/>
</dbReference>
<dbReference type="FunFam" id="3.40.640.10:FF:000013">
    <property type="entry name" value="4-aminobutyrate aminotransferase"/>
    <property type="match status" value="1"/>
</dbReference>
<keyword evidence="5 6" id="KW-0663">Pyridoxal phosphate</keyword>
<comment type="similarity">
    <text evidence="2 6">Belongs to the class-III pyridoxal-phosphate-dependent aminotransferase family.</text>
</comment>
<dbReference type="InterPro" id="IPR015421">
    <property type="entry name" value="PyrdxlP-dep_Trfase_major"/>
</dbReference>
<proteinExistence type="inferred from homology"/>
<dbReference type="PROSITE" id="PS00600">
    <property type="entry name" value="AA_TRANSFER_CLASS_3"/>
    <property type="match status" value="1"/>
</dbReference>
<dbReference type="Gene3D" id="3.40.640.10">
    <property type="entry name" value="Type I PLP-dependent aspartate aminotransferase-like (Major domain)"/>
    <property type="match status" value="1"/>
</dbReference>
<keyword evidence="3 7" id="KW-0032">Aminotransferase</keyword>
<sequence>MAAATAFAKNFLAEKMQSEDRMGHLESESLMTVQTSPDLSRRRADAIAKGVGVTTQIYAERAENAEIWDKNGTRYIDFAAGIAVVNTGHRHPKVIEAVKRQLDAFTHTCHQVVPYENYVTLAERLNAAVPGDFAKKTIFATTGAEAVENAVKIARHYTGRAGIVAFAGGFHGRTFMGMTLTGKVVPYKTGFGPMMNDVWHLPFPCPLHGVSTEDAVAALERLFKADIEPARVAAIIVEPVQGEGGFYPAPEGFMTKLREICDRNGIVLIADEVQTGFARTGKLFAMEHHGVAADLVTMAKGLGGGFPISAVTGKADIMDSPGPGGLGGTYAGAPIAVAAAHAVLDVIEEEELCARAERLGGRLKQRLASLRDAVPEIIDIRGPGFMNAVEFNVAGTETPNPDFTNRVREEALARGLILLTCGVYGNVIRFLAPLTIQDAVFEEALDILEAAILAAKG</sequence>
<dbReference type="NCBIfam" id="NF005692">
    <property type="entry name" value="PRK07495.1"/>
    <property type="match status" value="1"/>
</dbReference>
<dbReference type="InterPro" id="IPR005814">
    <property type="entry name" value="Aminotrans_3"/>
</dbReference>
<protein>
    <submittedName>
        <fullName evidence="7">4-aminobutyrate aminotransferase</fullName>
    </submittedName>
</protein>
<evidence type="ECO:0000256" key="6">
    <source>
        <dbReference type="RuleBase" id="RU003560"/>
    </source>
</evidence>
<evidence type="ECO:0000256" key="5">
    <source>
        <dbReference type="ARBA" id="ARBA00022898"/>
    </source>
</evidence>
<evidence type="ECO:0000256" key="1">
    <source>
        <dbReference type="ARBA" id="ARBA00001933"/>
    </source>
</evidence>
<evidence type="ECO:0000256" key="4">
    <source>
        <dbReference type="ARBA" id="ARBA00022679"/>
    </source>
</evidence>
<comment type="cofactor">
    <cofactor evidence="1">
        <name>pyridoxal 5'-phosphate</name>
        <dbReference type="ChEBI" id="CHEBI:597326"/>
    </cofactor>
</comment>
<dbReference type="InterPro" id="IPR050103">
    <property type="entry name" value="Class-III_PLP-dep_AT"/>
</dbReference>
<dbReference type="InterPro" id="IPR015422">
    <property type="entry name" value="PyrdxlP-dep_Trfase_small"/>
</dbReference>
<accession>A0A285T3G7</accession>
<dbReference type="GO" id="GO:0009448">
    <property type="term" value="P:gamma-aminobutyric acid metabolic process"/>
    <property type="evidence" value="ECO:0007669"/>
    <property type="project" value="InterPro"/>
</dbReference>
<dbReference type="Proteomes" id="UP000219111">
    <property type="component" value="Unassembled WGS sequence"/>
</dbReference>
<dbReference type="GO" id="GO:0030170">
    <property type="term" value="F:pyridoxal phosphate binding"/>
    <property type="evidence" value="ECO:0007669"/>
    <property type="project" value="InterPro"/>
</dbReference>
<dbReference type="SUPFAM" id="SSF53383">
    <property type="entry name" value="PLP-dependent transferases"/>
    <property type="match status" value="1"/>
</dbReference>